<evidence type="ECO:0000256" key="2">
    <source>
        <dbReference type="SAM" id="MobiDB-lite"/>
    </source>
</evidence>
<name>A0A1H8G3K4_9ACTN</name>
<dbReference type="Proteomes" id="UP000181951">
    <property type="component" value="Unassembled WGS sequence"/>
</dbReference>
<keyword evidence="5" id="KW-1185">Reference proteome</keyword>
<dbReference type="SUPFAM" id="SSF49879">
    <property type="entry name" value="SMAD/FHA domain"/>
    <property type="match status" value="1"/>
</dbReference>
<protein>
    <submittedName>
        <fullName evidence="4">FHA domain-containing protein</fullName>
    </submittedName>
</protein>
<dbReference type="EMBL" id="FODD01000004">
    <property type="protein sequence ID" value="SEN38325.1"/>
    <property type="molecule type" value="Genomic_DNA"/>
</dbReference>
<evidence type="ECO:0000256" key="1">
    <source>
        <dbReference type="ARBA" id="ARBA00022553"/>
    </source>
</evidence>
<dbReference type="InterPro" id="IPR000253">
    <property type="entry name" value="FHA_dom"/>
</dbReference>
<dbReference type="CDD" id="cd00060">
    <property type="entry name" value="FHA"/>
    <property type="match status" value="1"/>
</dbReference>
<dbReference type="STRING" id="310780.SAMN05216267_1004230"/>
<dbReference type="Pfam" id="PF00498">
    <property type="entry name" value="FHA"/>
    <property type="match status" value="1"/>
</dbReference>
<dbReference type="PROSITE" id="PS50006">
    <property type="entry name" value="FHA_DOMAIN"/>
    <property type="match status" value="1"/>
</dbReference>
<organism evidence="4 5">
    <name type="scientific">Actinacidiphila rubida</name>
    <dbReference type="NCBI Taxonomy" id="310780"/>
    <lineage>
        <taxon>Bacteria</taxon>
        <taxon>Bacillati</taxon>
        <taxon>Actinomycetota</taxon>
        <taxon>Actinomycetes</taxon>
        <taxon>Kitasatosporales</taxon>
        <taxon>Streptomycetaceae</taxon>
        <taxon>Actinacidiphila</taxon>
    </lineage>
</organism>
<proteinExistence type="predicted"/>
<accession>A0A1H8G3K4</accession>
<feature type="region of interest" description="Disordered" evidence="2">
    <location>
        <begin position="357"/>
        <end position="395"/>
    </location>
</feature>
<dbReference type="Gene3D" id="2.60.200.20">
    <property type="match status" value="1"/>
</dbReference>
<evidence type="ECO:0000313" key="4">
    <source>
        <dbReference type="EMBL" id="SEN38325.1"/>
    </source>
</evidence>
<feature type="compositionally biased region" description="Basic and acidic residues" evidence="2">
    <location>
        <begin position="386"/>
        <end position="395"/>
    </location>
</feature>
<evidence type="ECO:0000259" key="3">
    <source>
        <dbReference type="PROSITE" id="PS50006"/>
    </source>
</evidence>
<gene>
    <name evidence="4" type="ORF">SAMN05216267_1004230</name>
</gene>
<keyword evidence="1" id="KW-0597">Phosphoprotein</keyword>
<reference evidence="4 5" key="1">
    <citation type="submission" date="2016-10" db="EMBL/GenBank/DDBJ databases">
        <authorList>
            <person name="de Groot N.N."/>
        </authorList>
    </citation>
    <scope>NUCLEOTIDE SEQUENCE [LARGE SCALE GENOMIC DNA]</scope>
    <source>
        <strain evidence="4 5">CGMCC 4.2026</strain>
    </source>
</reference>
<evidence type="ECO:0000313" key="5">
    <source>
        <dbReference type="Proteomes" id="UP000181951"/>
    </source>
</evidence>
<dbReference type="InterPro" id="IPR008984">
    <property type="entry name" value="SMAD_FHA_dom_sf"/>
</dbReference>
<feature type="domain" description="FHA" evidence="3">
    <location>
        <begin position="259"/>
        <end position="316"/>
    </location>
</feature>
<dbReference type="AlphaFoldDB" id="A0A1H8G3K4"/>
<sequence length="395" mass="43527">MQCESRLTLDASAADHVVDVANVVREPALGGDRPADLARFEGVLDALADFSRDPAVQVYAITDRSLLTDARLTARERERLDRWYRHGLMEVLPRADDRILELADALGVRVVSGDNFLDFHRAHPWIPGDRDRFLRPVLGDDGVIVVRPRIMPVPPEWQVSRKEEEGLLLEAGVLRRWAPNGHLTVLGRHWRCPEPGCPLFGAGDRPSTALPRRRRDRVLCPTHGGPLADAGPRPRQVQVKVLMDGTVRGRFMVTAGEPLAVGRAPAGGGAVLGTWVDDHAVESVSRTHVVLAFDGRVLTVLDERSANGTRIRRSRPAGDELVPLHHGSRWTLRRGDSVVLHDRLELLPSGRQFVFEEDGTDGTVDPLRQESAAGPTMMGVPLPALDEGRRGDGRE</sequence>